<dbReference type="EMBL" id="LT629755">
    <property type="protein sequence ID" value="SDS44496.1"/>
    <property type="molecule type" value="Genomic_DNA"/>
</dbReference>
<dbReference type="InterPro" id="IPR029066">
    <property type="entry name" value="PLP-binding_barrel"/>
</dbReference>
<organism evidence="6 7">
    <name type="scientific">Agromyces flavus</name>
    <dbReference type="NCBI Taxonomy" id="589382"/>
    <lineage>
        <taxon>Bacteria</taxon>
        <taxon>Bacillati</taxon>
        <taxon>Actinomycetota</taxon>
        <taxon>Actinomycetes</taxon>
        <taxon>Micrococcales</taxon>
        <taxon>Microbacteriaceae</taxon>
        <taxon>Agromyces</taxon>
    </lineage>
</organism>
<dbReference type="SUPFAM" id="SSF51419">
    <property type="entry name" value="PLP-binding barrel"/>
    <property type="match status" value="1"/>
</dbReference>
<dbReference type="NCBIfam" id="TIGR00044">
    <property type="entry name" value="YggS family pyridoxal phosphate-dependent enzyme"/>
    <property type="match status" value="1"/>
</dbReference>
<dbReference type="PANTHER" id="PTHR10146:SF14">
    <property type="entry name" value="PYRIDOXAL PHOSPHATE HOMEOSTASIS PROTEIN"/>
    <property type="match status" value="1"/>
</dbReference>
<evidence type="ECO:0000256" key="2">
    <source>
        <dbReference type="HAMAP-Rule" id="MF_02087"/>
    </source>
</evidence>
<protein>
    <recommendedName>
        <fullName evidence="2">Pyridoxal phosphate homeostasis protein</fullName>
        <shortName evidence="2">PLP homeostasis protein</shortName>
    </recommendedName>
</protein>
<comment type="cofactor">
    <cofactor evidence="3">
        <name>pyridoxal 5'-phosphate</name>
        <dbReference type="ChEBI" id="CHEBI:597326"/>
    </cofactor>
</comment>
<dbReference type="Proteomes" id="UP000199482">
    <property type="component" value="Chromosome I"/>
</dbReference>
<keyword evidence="1 2" id="KW-0663">Pyridoxal phosphate</keyword>
<dbReference type="PANTHER" id="PTHR10146">
    <property type="entry name" value="PROLINE SYNTHETASE CO-TRANSCRIBED BACTERIAL HOMOLOG PROTEIN"/>
    <property type="match status" value="1"/>
</dbReference>
<comment type="function">
    <text evidence="2">Pyridoxal 5'-phosphate (PLP)-binding protein, which is involved in PLP homeostasis.</text>
</comment>
<dbReference type="PROSITE" id="PS01211">
    <property type="entry name" value="UPF0001"/>
    <property type="match status" value="1"/>
</dbReference>
<feature type="domain" description="Alanine racemase N-terminal" evidence="5">
    <location>
        <begin position="20"/>
        <end position="232"/>
    </location>
</feature>
<comment type="similarity">
    <text evidence="2 4">Belongs to the pyridoxal phosphate-binding protein YggS/PROSC family.</text>
</comment>
<dbReference type="Gene3D" id="3.20.20.10">
    <property type="entry name" value="Alanine racemase"/>
    <property type="match status" value="1"/>
</dbReference>
<evidence type="ECO:0000259" key="5">
    <source>
        <dbReference type="Pfam" id="PF01168"/>
    </source>
</evidence>
<evidence type="ECO:0000313" key="7">
    <source>
        <dbReference type="Proteomes" id="UP000199482"/>
    </source>
</evidence>
<dbReference type="GO" id="GO:0030170">
    <property type="term" value="F:pyridoxal phosphate binding"/>
    <property type="evidence" value="ECO:0007669"/>
    <property type="project" value="UniProtKB-UniRule"/>
</dbReference>
<name>A0A1H1S9R6_9MICO</name>
<feature type="modified residue" description="N6-(pyridoxal phosphate)lysine" evidence="2 3">
    <location>
        <position position="48"/>
    </location>
</feature>
<dbReference type="STRING" id="589382.SAMN04489721_1333"/>
<evidence type="ECO:0000256" key="3">
    <source>
        <dbReference type="PIRSR" id="PIRSR004848-1"/>
    </source>
</evidence>
<dbReference type="InterPro" id="IPR011078">
    <property type="entry name" value="PyrdxlP_homeostasis"/>
</dbReference>
<dbReference type="Pfam" id="PF01168">
    <property type="entry name" value="Ala_racemase_N"/>
    <property type="match status" value="1"/>
</dbReference>
<dbReference type="HAMAP" id="MF_02087">
    <property type="entry name" value="PLP_homeostasis"/>
    <property type="match status" value="1"/>
</dbReference>
<gene>
    <name evidence="6" type="ORF">SAMN04489721_1333</name>
</gene>
<sequence>MRREDAGRGASRVSELAARLSAVRERIADAADAAGRDAHDITTVVVTKFQPVSLIRELASLGVRDIGENRHQEAQAKARELADLGLDWHFVGQLQGKKARQVRAYASVIHSVDRTSLVDALRSDEASVDCFVQVNLTDDPGRGGVDPEGLEDLVEHVLRTPGLRLLGLMAVAPLDEDARAAFARVRGLSDRIRPLAPEATALSMGMSHDYRDAILEGATHLRIGTAITGNRPAPG</sequence>
<evidence type="ECO:0000313" key="6">
    <source>
        <dbReference type="EMBL" id="SDS44496.1"/>
    </source>
</evidence>
<accession>A0A1H1S9R6</accession>
<proteinExistence type="inferred from homology"/>
<dbReference type="CDD" id="cd00635">
    <property type="entry name" value="PLPDE_III_YBL036c_like"/>
    <property type="match status" value="1"/>
</dbReference>
<dbReference type="InterPro" id="IPR001608">
    <property type="entry name" value="Ala_racemase_N"/>
</dbReference>
<reference evidence="7" key="1">
    <citation type="submission" date="2016-10" db="EMBL/GenBank/DDBJ databases">
        <authorList>
            <person name="Varghese N."/>
            <person name="Submissions S."/>
        </authorList>
    </citation>
    <scope>NUCLEOTIDE SEQUENCE [LARGE SCALE GENOMIC DNA]</scope>
    <source>
        <strain evidence="7">CPCC 202695</strain>
    </source>
</reference>
<dbReference type="AlphaFoldDB" id="A0A1H1S9R6"/>
<evidence type="ECO:0000256" key="4">
    <source>
        <dbReference type="RuleBase" id="RU004514"/>
    </source>
</evidence>
<evidence type="ECO:0000256" key="1">
    <source>
        <dbReference type="ARBA" id="ARBA00022898"/>
    </source>
</evidence>
<dbReference type="PIRSF" id="PIRSF004848">
    <property type="entry name" value="YBL036c_PLPDEIII"/>
    <property type="match status" value="1"/>
</dbReference>